<feature type="compositionally biased region" description="Low complexity" evidence="1">
    <location>
        <begin position="601"/>
        <end position="621"/>
    </location>
</feature>
<feature type="region of interest" description="Disordered" evidence="1">
    <location>
        <begin position="596"/>
        <end position="621"/>
    </location>
</feature>
<organism evidence="3 4">
    <name type="scientific">Tulasnella calospora MUT 4182</name>
    <dbReference type="NCBI Taxonomy" id="1051891"/>
    <lineage>
        <taxon>Eukaryota</taxon>
        <taxon>Fungi</taxon>
        <taxon>Dikarya</taxon>
        <taxon>Basidiomycota</taxon>
        <taxon>Agaricomycotina</taxon>
        <taxon>Agaricomycetes</taxon>
        <taxon>Cantharellales</taxon>
        <taxon>Tulasnellaceae</taxon>
        <taxon>Tulasnella</taxon>
    </lineage>
</organism>
<keyword evidence="4" id="KW-1185">Reference proteome</keyword>
<proteinExistence type="predicted"/>
<dbReference type="AlphaFoldDB" id="A0A0C3QV88"/>
<evidence type="ECO:0000259" key="2">
    <source>
        <dbReference type="Pfam" id="PF12937"/>
    </source>
</evidence>
<reference evidence="3 4" key="1">
    <citation type="submission" date="2014-04" db="EMBL/GenBank/DDBJ databases">
        <authorList>
            <consortium name="DOE Joint Genome Institute"/>
            <person name="Kuo A."/>
            <person name="Girlanda M."/>
            <person name="Perotto S."/>
            <person name="Kohler A."/>
            <person name="Nagy L.G."/>
            <person name="Floudas D."/>
            <person name="Copeland A."/>
            <person name="Barry K.W."/>
            <person name="Cichocki N."/>
            <person name="Veneault-Fourrey C."/>
            <person name="LaButti K."/>
            <person name="Lindquist E.A."/>
            <person name="Lipzen A."/>
            <person name="Lundell T."/>
            <person name="Morin E."/>
            <person name="Murat C."/>
            <person name="Sun H."/>
            <person name="Tunlid A."/>
            <person name="Henrissat B."/>
            <person name="Grigoriev I.V."/>
            <person name="Hibbett D.S."/>
            <person name="Martin F."/>
            <person name="Nordberg H.P."/>
            <person name="Cantor M.N."/>
            <person name="Hua S.X."/>
        </authorList>
    </citation>
    <scope>NUCLEOTIDE SEQUENCE [LARGE SCALE GENOMIC DNA]</scope>
    <source>
        <strain evidence="3 4">MUT 4182</strain>
    </source>
</reference>
<dbReference type="Gene3D" id="3.80.10.10">
    <property type="entry name" value="Ribonuclease Inhibitor"/>
    <property type="match status" value="1"/>
</dbReference>
<dbReference type="HOGENOM" id="CLU_410601_0_0_1"/>
<feature type="region of interest" description="Disordered" evidence="1">
    <location>
        <begin position="536"/>
        <end position="557"/>
    </location>
</feature>
<name>A0A0C3QV88_9AGAM</name>
<accession>A0A0C3QV88</accession>
<dbReference type="InterPro" id="IPR036047">
    <property type="entry name" value="F-box-like_dom_sf"/>
</dbReference>
<dbReference type="STRING" id="1051891.A0A0C3QV88"/>
<dbReference type="EMBL" id="KN822954">
    <property type="protein sequence ID" value="KIO32519.1"/>
    <property type="molecule type" value="Genomic_DNA"/>
</dbReference>
<dbReference type="Pfam" id="PF12937">
    <property type="entry name" value="F-box-like"/>
    <property type="match status" value="1"/>
</dbReference>
<dbReference type="InterPro" id="IPR001810">
    <property type="entry name" value="F-box_dom"/>
</dbReference>
<protein>
    <recommendedName>
        <fullName evidence="2">F-box domain-containing protein</fullName>
    </recommendedName>
</protein>
<dbReference type="OrthoDB" id="3221235at2759"/>
<dbReference type="SUPFAM" id="SSF81383">
    <property type="entry name" value="F-box domain"/>
    <property type="match status" value="1"/>
</dbReference>
<dbReference type="InterPro" id="IPR032675">
    <property type="entry name" value="LRR_dom_sf"/>
</dbReference>
<evidence type="ECO:0000313" key="3">
    <source>
        <dbReference type="EMBL" id="KIO32519.1"/>
    </source>
</evidence>
<reference evidence="4" key="2">
    <citation type="submission" date="2015-01" db="EMBL/GenBank/DDBJ databases">
        <title>Evolutionary Origins and Diversification of the Mycorrhizal Mutualists.</title>
        <authorList>
            <consortium name="DOE Joint Genome Institute"/>
            <consortium name="Mycorrhizal Genomics Consortium"/>
            <person name="Kohler A."/>
            <person name="Kuo A."/>
            <person name="Nagy L.G."/>
            <person name="Floudas D."/>
            <person name="Copeland A."/>
            <person name="Barry K.W."/>
            <person name="Cichocki N."/>
            <person name="Veneault-Fourrey C."/>
            <person name="LaButti K."/>
            <person name="Lindquist E.A."/>
            <person name="Lipzen A."/>
            <person name="Lundell T."/>
            <person name="Morin E."/>
            <person name="Murat C."/>
            <person name="Riley R."/>
            <person name="Ohm R."/>
            <person name="Sun H."/>
            <person name="Tunlid A."/>
            <person name="Henrissat B."/>
            <person name="Grigoriev I.V."/>
            <person name="Hibbett D.S."/>
            <person name="Martin F."/>
        </authorList>
    </citation>
    <scope>NUCLEOTIDE SEQUENCE [LARGE SCALE GENOMIC DNA]</scope>
    <source>
        <strain evidence="4">MUT 4182</strain>
    </source>
</reference>
<evidence type="ECO:0000313" key="4">
    <source>
        <dbReference type="Proteomes" id="UP000054248"/>
    </source>
</evidence>
<evidence type="ECO:0000256" key="1">
    <source>
        <dbReference type="SAM" id="MobiDB-lite"/>
    </source>
</evidence>
<gene>
    <name evidence="3" type="ORF">M407DRAFT_18572</name>
</gene>
<sequence length="669" mass="73965">MHALTTLQSSIHYENGTVPLKDPLSNACHSQLDYHITAIEAAFAAFRTQSDLHVAHLKRHRNTLAPIHKLPTELLSCILLLSIDRRSYNLSALQKLGRVCKAWHKIVGNTPDFWTRIDFNAPPHVLRLFLQKSKNIGLAIECSMSSNDSVLPSKVEDFIEMTHKYSSRWTSFKYKGNATQRIMRNIESVGKEKLRELSVHFLWHYRQSWLFNLPKGAPLERISLTSASLDWTAACTSQLRNLKSLELKDLHMNPPKLQRMIQIMEASPMLESLVLVGISQDADDASTSAAHGLLEGEPIHLPELHSLLLKTVPLHFHICFLGRIAAPRCQRLIVDAVPAHLFNVSTSSADADAPPPRLFDLARPIIRAAPKLCISAHGRLNHIQFATIPEPLEVSDSAQIVRPGLDLTFETDVPMTDLQRVAEFIGAALSPPAVDPDLLGVQQGGEVVVPQPATQVIVKAGKTSWWDNDQDIVSLPPAALQALHPYLVQLEIGQGVNGTDAVRWLSQPLPTFLLDPSDPTTTPLSTFGVAETQHFDPLDTVPGAYPTPGGTDDEEYPCPRLSRVLLKEWTGDPDAIITFLINRWQTRVRRSVEVGRGGLSEDGYSSSGSSSPSASISSGSGVDSVGPVKLDELSLPNLIPQQLRELYAQGFWKTSRGFRPRRGPYYCPI</sequence>
<feature type="domain" description="F-box" evidence="2">
    <location>
        <begin position="68"/>
        <end position="119"/>
    </location>
</feature>
<dbReference type="Proteomes" id="UP000054248">
    <property type="component" value="Unassembled WGS sequence"/>
</dbReference>